<dbReference type="STRING" id="1547445.LO80_06845"/>
<feature type="binding site" evidence="3 4">
    <location>
        <position position="213"/>
    </location>
    <ligand>
        <name>Zn(2+)</name>
        <dbReference type="ChEBI" id="CHEBI:29105"/>
    </ligand>
</feature>
<dbReference type="AlphaFoldDB" id="A0A097EQ60"/>
<feature type="binding site" evidence="3 4">
    <location>
        <position position="302"/>
    </location>
    <ligand>
        <name>Zn(2+)</name>
        <dbReference type="ChEBI" id="CHEBI:29105"/>
    </ligand>
</feature>
<dbReference type="EMBL" id="CP009574">
    <property type="protein sequence ID" value="AIT09708.1"/>
    <property type="molecule type" value="Genomic_DNA"/>
</dbReference>
<gene>
    <name evidence="6" type="ORF">LO80_06845</name>
</gene>
<evidence type="ECO:0000259" key="5">
    <source>
        <dbReference type="PROSITE" id="PS50970"/>
    </source>
</evidence>
<dbReference type="PROSITE" id="PS50970">
    <property type="entry name" value="HCY"/>
    <property type="match status" value="1"/>
</dbReference>
<dbReference type="Proteomes" id="UP000029672">
    <property type="component" value="Chromosome"/>
</dbReference>
<evidence type="ECO:0000256" key="2">
    <source>
        <dbReference type="ARBA" id="ARBA00022679"/>
    </source>
</evidence>
<evidence type="ECO:0000256" key="4">
    <source>
        <dbReference type="PROSITE-ProRule" id="PRU00333"/>
    </source>
</evidence>
<dbReference type="GO" id="GO:0032259">
    <property type="term" value="P:methylation"/>
    <property type="evidence" value="ECO:0007669"/>
    <property type="project" value="UniProtKB-KW"/>
</dbReference>
<dbReference type="InterPro" id="IPR036589">
    <property type="entry name" value="HCY_dom_sf"/>
</dbReference>
<dbReference type="SUPFAM" id="SSF82282">
    <property type="entry name" value="Homocysteine S-methyltransferase"/>
    <property type="match status" value="1"/>
</dbReference>
<dbReference type="GO" id="GO:0009086">
    <property type="term" value="P:methionine biosynthetic process"/>
    <property type="evidence" value="ECO:0007669"/>
    <property type="project" value="InterPro"/>
</dbReference>
<dbReference type="InterPro" id="IPR017226">
    <property type="entry name" value="BHMT-like"/>
</dbReference>
<reference evidence="6 7" key="1">
    <citation type="submission" date="2014-10" db="EMBL/GenBank/DDBJ databases">
        <title>Whole genome sequence of Francisella endociliophora strain FSC1006, isolated from a laboratory culture of the marine ciliate Euplotes raikovi.</title>
        <authorList>
            <person name="Granberg M."/>
            <person name="Backman S."/>
            <person name="Lundmark E."/>
            <person name="Nilsson E."/>
            <person name="Karlsson E."/>
            <person name="Thelaus J."/>
            <person name="Ohrman C."/>
            <person name="Larkeryd A."/>
            <person name="Stenberg P."/>
        </authorList>
    </citation>
    <scope>NUCLEOTIDE SEQUENCE [LARGE SCALE GENOMIC DNA]</scope>
    <source>
        <strain evidence="6 7">FSC1006</strain>
    </source>
</reference>
<feature type="domain" description="Hcy-binding" evidence="5">
    <location>
        <begin position="3"/>
        <end position="317"/>
    </location>
</feature>
<keyword evidence="3 4" id="KW-0862">Zinc</keyword>
<dbReference type="PANTHER" id="PTHR11103:SF18">
    <property type="entry name" value="SLR1189 PROTEIN"/>
    <property type="match status" value="1"/>
</dbReference>
<evidence type="ECO:0000313" key="6">
    <source>
        <dbReference type="EMBL" id="AIT09708.1"/>
    </source>
</evidence>
<keyword evidence="3 4" id="KW-0479">Metal-binding</keyword>
<keyword evidence="2 4" id="KW-0808">Transferase</keyword>
<feature type="binding site" evidence="3 4">
    <location>
        <position position="303"/>
    </location>
    <ligand>
        <name>Zn(2+)</name>
        <dbReference type="ChEBI" id="CHEBI:29105"/>
    </ligand>
</feature>
<evidence type="ECO:0000313" key="7">
    <source>
        <dbReference type="Proteomes" id="UP000029672"/>
    </source>
</evidence>
<evidence type="ECO:0000256" key="3">
    <source>
        <dbReference type="PIRSR" id="PIRSR037505-2"/>
    </source>
</evidence>
<keyword evidence="1 4" id="KW-0489">Methyltransferase</keyword>
<dbReference type="InterPro" id="IPR003726">
    <property type="entry name" value="HCY_dom"/>
</dbReference>
<protein>
    <submittedName>
        <fullName evidence="6">Homocysteine methyltransferase</fullName>
    </submittedName>
</protein>
<dbReference type="Gene3D" id="3.20.20.330">
    <property type="entry name" value="Homocysteine-binding-like domain"/>
    <property type="match status" value="1"/>
</dbReference>
<sequence>MKKENLLERLNKGPVICAEGFLFEIERRGYMASGEFVPMVSLEHPEVLENLHREFQHAGSDIVEAFTYNGHREKLRVIGKEDLLEPLNRQALQIAKKVANSTPDGIQPNLMAGNISNSNIWNQGDKASQEEVKRMFNEMVGWAAEEGADMLIGETFYYAEEAFAALDIMQKTGLQTVVTLAPMGENKMRDGWSVIDTCKELEQRGANVVGMNCFRGPQTMLPDLQKIREAVKCHVAGLPVPYRTTNEHTTFFNLPDDNGCCCPSPHGRTFPTALDPLYCNRYELRDFAEKAYKMGVHYLGICCGASPMLIREVADAVGLVVPGSKYKERMENHFMYGSNKRTAKHMQEYGNKA</sequence>
<dbReference type="GO" id="GO:0008270">
    <property type="term" value="F:zinc ion binding"/>
    <property type="evidence" value="ECO:0007669"/>
    <property type="project" value="InterPro"/>
</dbReference>
<dbReference type="Pfam" id="PF02574">
    <property type="entry name" value="S-methyl_trans"/>
    <property type="match status" value="1"/>
</dbReference>
<evidence type="ECO:0000256" key="1">
    <source>
        <dbReference type="ARBA" id="ARBA00022603"/>
    </source>
</evidence>
<dbReference type="RefSeq" id="WP_040009871.1">
    <property type="nucleotide sequence ID" value="NZ_CP009574.1"/>
</dbReference>
<dbReference type="GO" id="GO:0008168">
    <property type="term" value="F:methyltransferase activity"/>
    <property type="evidence" value="ECO:0007669"/>
    <property type="project" value="UniProtKB-UniRule"/>
</dbReference>
<comment type="cofactor">
    <cofactor evidence="3">
        <name>Zn(2+)</name>
        <dbReference type="ChEBI" id="CHEBI:29105"/>
    </cofactor>
    <text evidence="3">Binds 1 zinc ion per subunit.</text>
</comment>
<dbReference type="HOGENOM" id="CLU_047457_1_0_6"/>
<dbReference type="PANTHER" id="PTHR11103">
    <property type="entry name" value="SLR1189 PROTEIN"/>
    <property type="match status" value="1"/>
</dbReference>
<proteinExistence type="predicted"/>
<name>A0A097EQ60_9GAMM</name>
<dbReference type="KEGG" id="frf:LO80_06845"/>
<dbReference type="OrthoDB" id="9803687at2"/>
<keyword evidence="7" id="KW-1185">Reference proteome</keyword>
<dbReference type="PIRSF" id="PIRSF037505">
    <property type="entry name" value="Betaine_HMT"/>
    <property type="match status" value="1"/>
</dbReference>
<dbReference type="eggNOG" id="COG0646">
    <property type="taxonomic scope" value="Bacteria"/>
</dbReference>
<organism evidence="6 7">
    <name type="scientific">Candidatus Francisella endociliophora</name>
    <dbReference type="NCBI Taxonomy" id="653937"/>
    <lineage>
        <taxon>Bacteria</taxon>
        <taxon>Pseudomonadati</taxon>
        <taxon>Pseudomonadota</taxon>
        <taxon>Gammaproteobacteria</taxon>
        <taxon>Thiotrichales</taxon>
        <taxon>Francisellaceae</taxon>
        <taxon>Francisella</taxon>
    </lineage>
</organism>
<accession>A0A097EQ60</accession>